<proteinExistence type="inferred from homology"/>
<dbReference type="OrthoDB" id="10253115at2759"/>
<evidence type="ECO:0000259" key="9">
    <source>
        <dbReference type="Pfam" id="PF13193"/>
    </source>
</evidence>
<name>Q4SE36_TETNG</name>
<feature type="region of interest" description="Disordered" evidence="7">
    <location>
        <begin position="448"/>
        <end position="495"/>
    </location>
</feature>
<evidence type="ECO:0000256" key="6">
    <source>
        <dbReference type="ARBA" id="ARBA00048277"/>
    </source>
</evidence>
<protein>
    <recommendedName>
        <fullName evidence="4">Medium-chain acyl-CoA ligase ACSF2, mitochondrial</fullName>
    </recommendedName>
</protein>
<feature type="non-terminal residue" evidence="10">
    <location>
        <position position="836"/>
    </location>
</feature>
<evidence type="ECO:0000256" key="4">
    <source>
        <dbReference type="ARBA" id="ARBA00039638"/>
    </source>
</evidence>
<evidence type="ECO:0000313" key="10">
    <source>
        <dbReference type="EMBL" id="CAG01096.1"/>
    </source>
</evidence>
<dbReference type="InterPro" id="IPR025110">
    <property type="entry name" value="AMP-bd_C"/>
</dbReference>
<dbReference type="Gene3D" id="3.30.300.30">
    <property type="match status" value="1"/>
</dbReference>
<dbReference type="InterPro" id="IPR000873">
    <property type="entry name" value="AMP-dep_synth/lig_dom"/>
</dbReference>
<dbReference type="GO" id="GO:0006631">
    <property type="term" value="P:fatty acid metabolic process"/>
    <property type="evidence" value="ECO:0007669"/>
    <property type="project" value="TreeGrafter"/>
</dbReference>
<feature type="domain" description="AMP-dependent synthetase/ligase" evidence="8">
    <location>
        <begin position="534"/>
        <end position="716"/>
    </location>
</feature>
<feature type="domain" description="AMP-binding enzyme C-terminal" evidence="9">
    <location>
        <begin position="767"/>
        <end position="836"/>
    </location>
</feature>
<feature type="domain" description="AMP-dependent synthetase/ligase" evidence="8">
    <location>
        <begin position="323"/>
        <end position="440"/>
    </location>
</feature>
<dbReference type="PANTHER" id="PTHR43201">
    <property type="entry name" value="ACYL-COA SYNTHETASE"/>
    <property type="match status" value="1"/>
</dbReference>
<dbReference type="Pfam" id="PF00501">
    <property type="entry name" value="AMP-binding"/>
    <property type="match status" value="3"/>
</dbReference>
<dbReference type="AlphaFoldDB" id="Q4SE36"/>
<dbReference type="PANTHER" id="PTHR43201:SF5">
    <property type="entry name" value="MEDIUM-CHAIN ACYL-COA LIGASE ACSF2, MITOCHONDRIAL"/>
    <property type="match status" value="1"/>
</dbReference>
<comment type="catalytic activity">
    <reaction evidence="6">
        <text>a medium-chain fatty acid + ATP + CoA = a medium-chain fatty acyl-CoA + AMP + diphosphate</text>
        <dbReference type="Rhea" id="RHEA:48340"/>
        <dbReference type="ChEBI" id="CHEBI:30616"/>
        <dbReference type="ChEBI" id="CHEBI:33019"/>
        <dbReference type="ChEBI" id="CHEBI:57287"/>
        <dbReference type="ChEBI" id="CHEBI:59558"/>
        <dbReference type="ChEBI" id="CHEBI:90546"/>
        <dbReference type="ChEBI" id="CHEBI:456215"/>
        <dbReference type="EC" id="6.2.1.2"/>
    </reaction>
</comment>
<dbReference type="SUPFAM" id="SSF56801">
    <property type="entry name" value="Acetyl-CoA synthetase-like"/>
    <property type="match status" value="2"/>
</dbReference>
<dbReference type="EMBL" id="CAAE01014626">
    <property type="protein sequence ID" value="CAG01096.1"/>
    <property type="molecule type" value="Genomic_DNA"/>
</dbReference>
<dbReference type="FunFam" id="3.30.300.30:FF:000008">
    <property type="entry name" value="2,3-dihydroxybenzoate-AMP ligase"/>
    <property type="match status" value="1"/>
</dbReference>
<dbReference type="Gene3D" id="3.40.50.980">
    <property type="match status" value="1"/>
</dbReference>
<dbReference type="Pfam" id="PF13193">
    <property type="entry name" value="AMP-binding_C"/>
    <property type="match status" value="1"/>
</dbReference>
<comment type="similarity">
    <text evidence="1">Belongs to the ATP-dependent AMP-binding enzyme family.</text>
</comment>
<reference evidence="10" key="2">
    <citation type="submission" date="2004-02" db="EMBL/GenBank/DDBJ databases">
        <authorList>
            <consortium name="Genoscope"/>
            <consortium name="Whitehead Institute Centre for Genome Research"/>
        </authorList>
    </citation>
    <scope>NUCLEOTIDE SEQUENCE</scope>
</reference>
<sequence>MALLTSPSLLRCCRSSVRTSRLWKQQRSNALQGFRSIHVDSPPSVPSLTTSYVHGTSSVSLLYQTVGQRLDSAVQRWPEREAVVCVQDGIRRTFSQFQQDVDKAAAGLLALGLRPGDRLGVWGPNMYEWILFQFATAKAGIILVGVWSFQRCSATRWSARPASEPQKYCEMLREICPEIGATPGGMIRSPRLPDLKMVIVTDSRQPGMLHVDDVMQAAESRHLRELLDLQSKLSCDDPINIQFTSVSCFRGTTGRPKGATLSHHNIVNNAYFVGRRVGFHSRVSPELSIHVDSPPSVPSLTTSYVHGTSSVSLLYQTVGQRLDSTVQRWPEREAVVCVQDGIRRTFSQFQQDVDKAAAGLLALGLRPGDRLGVWGPNMYEWILFQFATAKAGIILVSLNTAYQANEVEFALKKVQCNAVVCPTSFRTQKYCEMLREICPEIGAHARRRDQKPQVTRFENGDSDGQQAARNAPRRRRDAGGGEPTPQGAAGSAEQAVLRRSNQHPVHLGHNGQAEGRHSFPTTILSITPTLWADEWDFTPEICMQVPMYHCFGSVGGGMSMAVHGVTLVFPSQGYNCQANLEAIQKEKGGVFTGCTFIYGTPTMFTDLLNHPDLLKYDLSSVEAGIMGGSPCPPEIVKKMTDLNMKETVVVYGTTENSPVTFIGFPQDTEDLKTNTVGCIMSHTEAKVVDPVTGETVPVGTSGELMIRGYCVMRGYWNDPVKTSEAITDAHWYKTGDTASLNSLGYCRIEGRMKDMIIRGGENVYPAEVEQFLFKHPKIQEAQVVGVKDERLGEQVCACVRLKNGQSSSAEEIKAFCKGQISHFKIPHYVVFVDSYP</sequence>
<evidence type="ECO:0000256" key="7">
    <source>
        <dbReference type="SAM" id="MobiDB-lite"/>
    </source>
</evidence>
<dbReference type="InterPro" id="IPR045851">
    <property type="entry name" value="AMP-bd_C_sf"/>
</dbReference>
<dbReference type="KEGG" id="tng:GSTEN00019733G001"/>
<dbReference type="InterPro" id="IPR042099">
    <property type="entry name" value="ANL_N_sf"/>
</dbReference>
<keyword evidence="2" id="KW-0436">Ligase</keyword>
<evidence type="ECO:0000256" key="1">
    <source>
        <dbReference type="ARBA" id="ARBA00006432"/>
    </source>
</evidence>
<dbReference type="GO" id="GO:0031956">
    <property type="term" value="F:medium-chain fatty acid-CoA ligase activity"/>
    <property type="evidence" value="ECO:0007669"/>
    <property type="project" value="UniProtKB-EC"/>
</dbReference>
<comment type="function">
    <text evidence="3">Acyl-CoA synthases catalyze the initial reaction in fatty acid metabolism, by forming a thioester with CoA. Has some preference toward medium-chain substrates. Plays a role in adipocyte differentiation.</text>
</comment>
<evidence type="ECO:0000256" key="5">
    <source>
        <dbReference type="ARBA" id="ARBA00047319"/>
    </source>
</evidence>
<feature type="domain" description="AMP-dependent synthetase/ligase" evidence="8">
    <location>
        <begin position="71"/>
        <end position="273"/>
    </location>
</feature>
<evidence type="ECO:0000256" key="2">
    <source>
        <dbReference type="ARBA" id="ARBA00022598"/>
    </source>
</evidence>
<reference evidence="10" key="1">
    <citation type="journal article" date="2004" name="Nature">
        <title>Genome duplication in the teleost fish Tetraodon nigroviridis reveals the early vertebrate proto-karyotype.</title>
        <authorList>
            <person name="Jaillon O."/>
            <person name="Aury J.-M."/>
            <person name="Brunet F."/>
            <person name="Petit J.-L."/>
            <person name="Stange-Thomann N."/>
            <person name="Mauceli E."/>
            <person name="Bouneau L."/>
            <person name="Fischer C."/>
            <person name="Ozouf-Costaz C."/>
            <person name="Bernot A."/>
            <person name="Nicaud S."/>
            <person name="Jaffe D."/>
            <person name="Fisher S."/>
            <person name="Lutfalla G."/>
            <person name="Dossat C."/>
            <person name="Segurens B."/>
            <person name="Dasilva C."/>
            <person name="Salanoubat M."/>
            <person name="Levy M."/>
            <person name="Boudet N."/>
            <person name="Castellano S."/>
            <person name="Anthouard V."/>
            <person name="Jubin C."/>
            <person name="Castelli V."/>
            <person name="Katinka M."/>
            <person name="Vacherie B."/>
            <person name="Biemont C."/>
            <person name="Skalli Z."/>
            <person name="Cattolico L."/>
            <person name="Poulain J."/>
            <person name="De Berardinis V."/>
            <person name="Cruaud C."/>
            <person name="Duprat S."/>
            <person name="Brottier P."/>
            <person name="Coutanceau J.-P."/>
            <person name="Gouzy J."/>
            <person name="Parra G."/>
            <person name="Lardier G."/>
            <person name="Chapple C."/>
            <person name="McKernan K.J."/>
            <person name="McEwan P."/>
            <person name="Bosak S."/>
            <person name="Kellis M."/>
            <person name="Volff J.-N."/>
            <person name="Guigo R."/>
            <person name="Zody M.C."/>
            <person name="Mesirov J."/>
            <person name="Lindblad-Toh K."/>
            <person name="Birren B."/>
            <person name="Nusbaum C."/>
            <person name="Kahn D."/>
            <person name="Robinson-Rechavi M."/>
            <person name="Laudet V."/>
            <person name="Schachter V."/>
            <person name="Quetier F."/>
            <person name="Saurin W."/>
            <person name="Scarpelli C."/>
            <person name="Wincker P."/>
            <person name="Lander E.S."/>
            <person name="Weissenbach J."/>
            <person name="Roest Crollius H."/>
        </authorList>
    </citation>
    <scope>NUCLEOTIDE SEQUENCE [LARGE SCALE GENOMIC DNA]</scope>
</reference>
<evidence type="ECO:0000259" key="8">
    <source>
        <dbReference type="Pfam" id="PF00501"/>
    </source>
</evidence>
<comment type="catalytic activity">
    <reaction evidence="5">
        <text>octanoate + ATP + CoA = octanoyl-CoA + AMP + diphosphate</text>
        <dbReference type="Rhea" id="RHEA:33631"/>
        <dbReference type="ChEBI" id="CHEBI:25646"/>
        <dbReference type="ChEBI" id="CHEBI:30616"/>
        <dbReference type="ChEBI" id="CHEBI:33019"/>
        <dbReference type="ChEBI" id="CHEBI:57287"/>
        <dbReference type="ChEBI" id="CHEBI:57386"/>
        <dbReference type="ChEBI" id="CHEBI:456215"/>
    </reaction>
</comment>
<dbReference type="Gene3D" id="3.40.50.12780">
    <property type="entry name" value="N-terminal domain of ligase-like"/>
    <property type="match status" value="2"/>
</dbReference>
<organism evidence="10">
    <name type="scientific">Tetraodon nigroviridis</name>
    <name type="common">Spotted green pufferfish</name>
    <name type="synonym">Chelonodon nigroviridis</name>
    <dbReference type="NCBI Taxonomy" id="99883"/>
    <lineage>
        <taxon>Eukaryota</taxon>
        <taxon>Metazoa</taxon>
        <taxon>Chordata</taxon>
        <taxon>Craniata</taxon>
        <taxon>Vertebrata</taxon>
        <taxon>Euteleostomi</taxon>
        <taxon>Actinopterygii</taxon>
        <taxon>Neopterygii</taxon>
        <taxon>Teleostei</taxon>
        <taxon>Neoteleostei</taxon>
        <taxon>Acanthomorphata</taxon>
        <taxon>Eupercaria</taxon>
        <taxon>Tetraodontiformes</taxon>
        <taxon>Tetradontoidea</taxon>
        <taxon>Tetraodontidae</taxon>
        <taxon>Tetraodon</taxon>
    </lineage>
</organism>
<accession>Q4SE36</accession>
<evidence type="ECO:0000256" key="3">
    <source>
        <dbReference type="ARBA" id="ARBA00037247"/>
    </source>
</evidence>
<gene>
    <name evidence="10" type="ORF">GSTENG00019733001</name>
</gene>